<accession>A0A2U1CV15</accession>
<dbReference type="Proteomes" id="UP000245887">
    <property type="component" value="Unassembled WGS sequence"/>
</dbReference>
<dbReference type="OrthoDB" id="101884at2"/>
<dbReference type="InterPro" id="IPR038636">
    <property type="entry name" value="Wzi_sf"/>
</dbReference>
<organism evidence="1 2">
    <name type="scientific">Tamilnaduibacter salinus</name>
    <dbReference type="NCBI Taxonomy" id="1484056"/>
    <lineage>
        <taxon>Bacteria</taxon>
        <taxon>Pseudomonadati</taxon>
        <taxon>Pseudomonadota</taxon>
        <taxon>Gammaproteobacteria</taxon>
        <taxon>Pseudomonadales</taxon>
        <taxon>Marinobacteraceae</taxon>
        <taxon>Tamilnaduibacter</taxon>
    </lineage>
</organism>
<evidence type="ECO:0000313" key="2">
    <source>
        <dbReference type="Proteomes" id="UP000245887"/>
    </source>
</evidence>
<reference evidence="1 2" key="1">
    <citation type="submission" date="2018-04" db="EMBL/GenBank/DDBJ databases">
        <title>Genomic Encyclopedia of Type Strains, Phase IV (KMG-IV): sequencing the most valuable type-strain genomes for metagenomic binning, comparative biology and taxonomic classification.</title>
        <authorList>
            <person name="Goeker M."/>
        </authorList>
    </citation>
    <scope>NUCLEOTIDE SEQUENCE [LARGE SCALE GENOMIC DNA]</scope>
    <source>
        <strain evidence="1 2">DSM 28688</strain>
    </source>
</reference>
<protein>
    <submittedName>
        <fullName evidence="1">Capsule assembly protein Wzi</fullName>
    </submittedName>
</protein>
<dbReference type="InterPro" id="IPR026950">
    <property type="entry name" value="Caps_assemb_Wzi"/>
</dbReference>
<comment type="caution">
    <text evidence="1">The sequence shown here is derived from an EMBL/GenBank/DDBJ whole genome shotgun (WGS) entry which is preliminary data.</text>
</comment>
<sequence length="345" mass="37949">MGWRGDLSLGGQIGNGVSRGRAERLPEQDGLAQLRIEYLGEWLALGLAPGYAPSPDDNTEWRYDGTYVAVNQRGWTLAAGATDRWWGPGQQSSFLFESQSRPIPAVSLRRHADSRSPLASMTGPWSVTIMGARLADRQDGPSDDFSLSETLYGARWTIKPTAGLTLGAGAHKQDAAGRNRDDIDTMALDARYAHAIGTNMIGIYGQLARQTVDQTDSNGWLAGLDWVTTAWHGEQRWFTEYETHDDDARANAPSHHGDPINQFGAQQDRTTSLGVHHYAGTGWNTGLVLQHRNNPTTDNLNVARITYGHQLLAGWLTLNAQIADDDLDTQSGENWTAGAEWTYRF</sequence>
<name>A0A2U1CV15_9GAMM</name>
<gene>
    <name evidence="1" type="ORF">C8D92_108168</name>
</gene>
<dbReference type="EMBL" id="QEKQ01000008">
    <property type="protein sequence ID" value="PVY70811.1"/>
    <property type="molecule type" value="Genomic_DNA"/>
</dbReference>
<evidence type="ECO:0000313" key="1">
    <source>
        <dbReference type="EMBL" id="PVY70811.1"/>
    </source>
</evidence>
<dbReference type="RefSeq" id="WP_116919592.1">
    <property type="nucleotide sequence ID" value="NZ_QEKQ01000008.1"/>
</dbReference>
<dbReference type="AlphaFoldDB" id="A0A2U1CV15"/>
<dbReference type="Gene3D" id="2.40.160.130">
    <property type="entry name" value="Capsule assembly protein Wzi"/>
    <property type="match status" value="1"/>
</dbReference>
<dbReference type="Pfam" id="PF14052">
    <property type="entry name" value="Caps_assemb_Wzi"/>
    <property type="match status" value="1"/>
</dbReference>
<proteinExistence type="predicted"/>